<dbReference type="InterPro" id="IPR013324">
    <property type="entry name" value="RNA_pol_sigma_r3/r4-like"/>
</dbReference>
<evidence type="ECO:0000259" key="6">
    <source>
        <dbReference type="Pfam" id="PF04542"/>
    </source>
</evidence>
<dbReference type="InterPro" id="IPR007627">
    <property type="entry name" value="RNA_pol_sigma70_r2"/>
</dbReference>
<dbReference type="Pfam" id="PF08281">
    <property type="entry name" value="Sigma70_r4_2"/>
    <property type="match status" value="1"/>
</dbReference>
<keyword evidence="4" id="KW-0731">Sigma factor</keyword>
<comment type="subunit">
    <text evidence="2">Interacts transiently with the RNA polymerase catalytic core formed by RpoA, RpoB, RpoC and RpoZ (2 alpha, 1 beta, 1 beta' and 1 omega subunit) to form the RNA polymerase holoenzyme that can initiate transcription.</text>
</comment>
<dbReference type="SUPFAM" id="SSF88659">
    <property type="entry name" value="Sigma3 and sigma4 domains of RNA polymerase sigma factors"/>
    <property type="match status" value="1"/>
</dbReference>
<sequence length="303" mass="32657">MSPSPPPARQAGVDDFEAHRTHLRAVAYRMLGSVSEADDAVQEAWLRLNRVGDDVDQIGNLGGWLHTVVSRICLDMLRARQARREEPLDDVPERGWAREDPEAEAVLADSVGRALLVVLDTLAPAERIAFVLHDLFAVPFDRIGPIVDRSPATAKKLASRARQRLRSNPTASASELAARRKVIEAFLAAARDGDLDTLLDVLAPDAVRRSDPAVLPPGAPAEVRGARAVAESIMQFGRRAHLAEIALVNGELGVVVAPGGRLALVLTFTIDGGLVTGYEVIASPRRLATFELALSEPPRSGHR</sequence>
<dbReference type="SUPFAM" id="SSF88946">
    <property type="entry name" value="Sigma2 domain of RNA polymerase sigma factors"/>
    <property type="match status" value="1"/>
</dbReference>
<dbReference type="KEGG" id="aab:A4R43_17630"/>
<dbReference type="InterPro" id="IPR013249">
    <property type="entry name" value="RNA_pol_sigma70_r4_t2"/>
</dbReference>
<dbReference type="InterPro" id="IPR032710">
    <property type="entry name" value="NTF2-like_dom_sf"/>
</dbReference>
<evidence type="ECO:0000256" key="4">
    <source>
        <dbReference type="ARBA" id="ARBA00023082"/>
    </source>
</evidence>
<dbReference type="Gene3D" id="1.10.10.10">
    <property type="entry name" value="Winged helix-like DNA-binding domain superfamily/Winged helix DNA-binding domain"/>
    <property type="match status" value="1"/>
</dbReference>
<dbReference type="NCBIfam" id="TIGR02937">
    <property type="entry name" value="sigma70-ECF"/>
    <property type="match status" value="1"/>
</dbReference>
<evidence type="ECO:0000313" key="8">
    <source>
        <dbReference type="EMBL" id="AXB44118.1"/>
    </source>
</evidence>
<dbReference type="InterPro" id="IPR014284">
    <property type="entry name" value="RNA_pol_sigma-70_dom"/>
</dbReference>
<dbReference type="GO" id="GO:0003677">
    <property type="term" value="F:DNA binding"/>
    <property type="evidence" value="ECO:0007669"/>
    <property type="project" value="InterPro"/>
</dbReference>
<dbReference type="SUPFAM" id="SSF54427">
    <property type="entry name" value="NTF2-like"/>
    <property type="match status" value="1"/>
</dbReference>
<evidence type="ECO:0000256" key="2">
    <source>
        <dbReference type="ARBA" id="ARBA00011344"/>
    </source>
</evidence>
<dbReference type="Gene3D" id="3.10.450.50">
    <property type="match status" value="1"/>
</dbReference>
<keyword evidence="3" id="KW-0805">Transcription regulation</keyword>
<keyword evidence="9" id="KW-1185">Reference proteome</keyword>
<dbReference type="Gene3D" id="1.10.1740.10">
    <property type="match status" value="1"/>
</dbReference>
<reference evidence="8 9" key="1">
    <citation type="submission" date="2016-04" db="EMBL/GenBank/DDBJ databases">
        <title>Complete genome sequence and analysis of deep-sea sediment isolate, Amycolatopsis sp. WP1.</title>
        <authorList>
            <person name="Wang H."/>
            <person name="Chen S."/>
            <person name="Wu Q."/>
        </authorList>
    </citation>
    <scope>NUCLEOTIDE SEQUENCE [LARGE SCALE GENOMIC DNA]</scope>
    <source>
        <strain evidence="8 9">WP1</strain>
    </source>
</reference>
<dbReference type="InterPro" id="IPR036388">
    <property type="entry name" value="WH-like_DNA-bd_sf"/>
</dbReference>
<organism evidence="8 9">
    <name type="scientific">Amycolatopsis albispora</name>
    <dbReference type="NCBI Taxonomy" id="1804986"/>
    <lineage>
        <taxon>Bacteria</taxon>
        <taxon>Bacillati</taxon>
        <taxon>Actinomycetota</taxon>
        <taxon>Actinomycetes</taxon>
        <taxon>Pseudonocardiales</taxon>
        <taxon>Pseudonocardiaceae</taxon>
        <taxon>Amycolatopsis</taxon>
    </lineage>
</organism>
<dbReference type="InterPro" id="IPR052704">
    <property type="entry name" value="ECF_Sigma-70_Domain"/>
</dbReference>
<gene>
    <name evidence="8" type="ORF">A4R43_17630</name>
</gene>
<evidence type="ECO:0000313" key="9">
    <source>
        <dbReference type="Proteomes" id="UP000250434"/>
    </source>
</evidence>
<dbReference type="PANTHER" id="PTHR30173:SF43">
    <property type="entry name" value="ECF RNA POLYMERASE SIGMA FACTOR SIGI-RELATED"/>
    <property type="match status" value="1"/>
</dbReference>
<dbReference type="Pfam" id="PF04542">
    <property type="entry name" value="Sigma70_r2"/>
    <property type="match status" value="1"/>
</dbReference>
<dbReference type="InterPro" id="IPR013325">
    <property type="entry name" value="RNA_pol_sigma_r2"/>
</dbReference>
<feature type="domain" description="RNA polymerase sigma factor 70 region 4 type 2" evidence="7">
    <location>
        <begin position="114"/>
        <end position="165"/>
    </location>
</feature>
<evidence type="ECO:0000256" key="1">
    <source>
        <dbReference type="ARBA" id="ARBA00010641"/>
    </source>
</evidence>
<comment type="similarity">
    <text evidence="1">Belongs to the sigma-70 factor family. ECF subfamily.</text>
</comment>
<dbReference type="PANTHER" id="PTHR30173">
    <property type="entry name" value="SIGMA 19 FACTOR"/>
    <property type="match status" value="1"/>
</dbReference>
<evidence type="ECO:0000256" key="5">
    <source>
        <dbReference type="ARBA" id="ARBA00023163"/>
    </source>
</evidence>
<dbReference type="AlphaFoldDB" id="A0A344L7U4"/>
<feature type="domain" description="RNA polymerase sigma-70 region 2" evidence="6">
    <location>
        <begin position="16"/>
        <end position="81"/>
    </location>
</feature>
<name>A0A344L7U4_9PSEU</name>
<evidence type="ECO:0000259" key="7">
    <source>
        <dbReference type="Pfam" id="PF08281"/>
    </source>
</evidence>
<dbReference type="GO" id="GO:0016987">
    <property type="term" value="F:sigma factor activity"/>
    <property type="evidence" value="ECO:0007669"/>
    <property type="project" value="UniProtKB-KW"/>
</dbReference>
<proteinExistence type="inferred from homology"/>
<accession>A0A344L7U4</accession>
<dbReference type="EMBL" id="CP015163">
    <property type="protein sequence ID" value="AXB44118.1"/>
    <property type="molecule type" value="Genomic_DNA"/>
</dbReference>
<keyword evidence="5" id="KW-0804">Transcription</keyword>
<protein>
    <submittedName>
        <fullName evidence="8">RNA polymerase subunit sigma-70</fullName>
    </submittedName>
</protein>
<evidence type="ECO:0000256" key="3">
    <source>
        <dbReference type="ARBA" id="ARBA00023015"/>
    </source>
</evidence>
<dbReference type="OrthoDB" id="3211555at2"/>
<dbReference type="Proteomes" id="UP000250434">
    <property type="component" value="Chromosome"/>
</dbReference>
<dbReference type="GO" id="GO:0006352">
    <property type="term" value="P:DNA-templated transcription initiation"/>
    <property type="evidence" value="ECO:0007669"/>
    <property type="project" value="InterPro"/>
</dbReference>